<sequence length="125" mass="14125">MTASNINMNKITKKQSKQNKSKRANENDSQFKLLINTKTSKVTRPQFKFIINTKNLTITKFMNKSERTFTINTKKLTISKGFKNKKKGTLSNCLVCKSDVVNGLITPPLTIQDKLIAARISNNDS</sequence>
<feature type="compositionally biased region" description="Polar residues" evidence="1">
    <location>
        <begin position="1"/>
        <end position="10"/>
    </location>
</feature>
<evidence type="ECO:0000313" key="3">
    <source>
        <dbReference type="Proteomes" id="UP000094801"/>
    </source>
</evidence>
<evidence type="ECO:0000313" key="2">
    <source>
        <dbReference type="EMBL" id="ODV82910.1"/>
    </source>
</evidence>
<evidence type="ECO:0000256" key="1">
    <source>
        <dbReference type="SAM" id="MobiDB-lite"/>
    </source>
</evidence>
<dbReference type="AlphaFoldDB" id="A0A1E4STS8"/>
<organism evidence="2 3">
    <name type="scientific">[Candida] arabinofermentans NRRL YB-2248</name>
    <dbReference type="NCBI Taxonomy" id="983967"/>
    <lineage>
        <taxon>Eukaryota</taxon>
        <taxon>Fungi</taxon>
        <taxon>Dikarya</taxon>
        <taxon>Ascomycota</taxon>
        <taxon>Saccharomycotina</taxon>
        <taxon>Pichiomycetes</taxon>
        <taxon>Pichiales</taxon>
        <taxon>Pichiaceae</taxon>
        <taxon>Ogataea</taxon>
        <taxon>Ogataea/Candida clade</taxon>
    </lineage>
</organism>
<feature type="compositionally biased region" description="Basic residues" evidence="1">
    <location>
        <begin position="11"/>
        <end position="22"/>
    </location>
</feature>
<feature type="region of interest" description="Disordered" evidence="1">
    <location>
        <begin position="1"/>
        <end position="30"/>
    </location>
</feature>
<gene>
    <name evidence="2" type="ORF">CANARDRAFT_107706</name>
</gene>
<dbReference type="Proteomes" id="UP000094801">
    <property type="component" value="Unassembled WGS sequence"/>
</dbReference>
<name>A0A1E4STS8_9ASCO</name>
<protein>
    <submittedName>
        <fullName evidence="2">Uncharacterized protein</fullName>
    </submittedName>
</protein>
<proteinExistence type="predicted"/>
<accession>A0A1E4STS8</accession>
<dbReference type="EMBL" id="KV453871">
    <property type="protein sequence ID" value="ODV82910.1"/>
    <property type="molecule type" value="Genomic_DNA"/>
</dbReference>
<reference evidence="3" key="1">
    <citation type="submission" date="2016-04" db="EMBL/GenBank/DDBJ databases">
        <title>Comparative genomics of biotechnologically important yeasts.</title>
        <authorList>
            <consortium name="DOE Joint Genome Institute"/>
            <person name="Riley R."/>
            <person name="Haridas S."/>
            <person name="Wolfe K.H."/>
            <person name="Lopes M.R."/>
            <person name="Hittinger C.T."/>
            <person name="Goker M."/>
            <person name="Salamov A."/>
            <person name="Wisecaver J."/>
            <person name="Long T.M."/>
            <person name="Aerts A.L."/>
            <person name="Barry K."/>
            <person name="Choi C."/>
            <person name="Clum A."/>
            <person name="Coughlan A.Y."/>
            <person name="Deshpande S."/>
            <person name="Douglass A.P."/>
            <person name="Hanson S.J."/>
            <person name="Klenk H.-P."/>
            <person name="Labutti K."/>
            <person name="Lapidus A."/>
            <person name="Lindquist E."/>
            <person name="Lipzen A."/>
            <person name="Meier-Kolthoff J.P."/>
            <person name="Ohm R.A."/>
            <person name="Otillar R.P."/>
            <person name="Pangilinan J."/>
            <person name="Peng Y."/>
            <person name="Rokas A."/>
            <person name="Rosa C.A."/>
            <person name="Scheuner C."/>
            <person name="Sibirny A.A."/>
            <person name="Slot J.C."/>
            <person name="Stielow J.B."/>
            <person name="Sun H."/>
            <person name="Kurtzman C.P."/>
            <person name="Blackwell M."/>
            <person name="Grigoriev I.V."/>
            <person name="Jeffries T.W."/>
        </authorList>
    </citation>
    <scope>NUCLEOTIDE SEQUENCE [LARGE SCALE GENOMIC DNA]</scope>
    <source>
        <strain evidence="3">NRRL YB-2248</strain>
    </source>
</reference>
<keyword evidence="3" id="KW-1185">Reference proteome</keyword>